<gene>
    <name evidence="2" type="ORF">I8755_05600</name>
</gene>
<organism evidence="2 3">
    <name type="scientific">Streptomyces alfalfae</name>
    <dbReference type="NCBI Taxonomy" id="1642299"/>
    <lineage>
        <taxon>Bacteria</taxon>
        <taxon>Bacillati</taxon>
        <taxon>Actinomycetota</taxon>
        <taxon>Actinomycetes</taxon>
        <taxon>Kitasatosporales</taxon>
        <taxon>Streptomycetaceae</taxon>
        <taxon>Streptomyces</taxon>
    </lineage>
</organism>
<evidence type="ECO:0000313" key="3">
    <source>
        <dbReference type="Proteomes" id="UP000596130"/>
    </source>
</evidence>
<evidence type="ECO:0000313" key="2">
    <source>
        <dbReference type="EMBL" id="QQC87934.1"/>
    </source>
</evidence>
<feature type="region of interest" description="Disordered" evidence="1">
    <location>
        <begin position="1"/>
        <end position="28"/>
    </location>
</feature>
<protein>
    <submittedName>
        <fullName evidence="2">Tetratricopeptide repeat-containing protein</fullName>
    </submittedName>
</protein>
<dbReference type="AlphaFoldDB" id="A0A7T4TW90"/>
<dbReference type="InterPro" id="IPR011990">
    <property type="entry name" value="TPR-like_helical_dom_sf"/>
</dbReference>
<dbReference type="Gene3D" id="1.25.40.10">
    <property type="entry name" value="Tetratricopeptide repeat domain"/>
    <property type="match status" value="2"/>
</dbReference>
<dbReference type="Proteomes" id="UP000596130">
    <property type="component" value="Chromosome"/>
</dbReference>
<dbReference type="RefSeq" id="WP_198501951.1">
    <property type="nucleotide sequence ID" value="NZ_CP065959.1"/>
</dbReference>
<proteinExistence type="predicted"/>
<name>A0A7T4TW90_9ACTN</name>
<accession>A0A7T4TW90</accession>
<evidence type="ECO:0000256" key="1">
    <source>
        <dbReference type="SAM" id="MobiDB-lite"/>
    </source>
</evidence>
<sequence length="1057" mass="111836">MTGADAGARRGPRVTTGGGAAPPPAPAAEAAVHQTIRVESGFGYGVVGADLHVFADRGPVYLLGERPATPVPDGSWLLDQPSRMLNARYRLVDFTGRERERAELVAWRDAAGPRLSATWLHGPGGQGKSRLADEFAAESAAAGWKVVTATHGPGALLDAGRDGGVDLRPTGARGLLLVVDYADRWPVSHLAWLFSNRLFAGSLPTRLLLLARSASAWPAVRSALEDVMAGTRDQELRPLGVPGGDPGARSAMFVAARDCFAARYGVPDPAVIARPRDLDGPEFGLVLAVHMAALVAVDAHVRGEQAPDDLAGLSAYLLNRERRHWSRLWENRLEGLDFGTPPSDMNRVVFTAALTGAVSPEEGSALLAGIGLDRPPRLLTDHGTCYPAAEPGAVLEPLYPDRLAEDFLALSLDGHHVTGYPAAPWAAPTARTLSARGPDGAVAPSVTRGLTFLAAAAAPGRWPHVAGHLEQILRQDPSVAVAAGSAALEALAQTTLPVPVLASVEACFPEFGQLDLDAGIASFTARLVAARLPDTADPAERGRLHQGLGFRLGRAGRAREALAADEEAVRCFREAAAAVAHPAGSPLSSPSPPAAPSTPTSPSTAAFSSMAAFSSAPPRAASTAALATALLHLTQHAFDADAPDRALHAAEEAASLFQGLAGADPAAHEPGFALALAQVGRGLAAAGHPDRAMAPTQQAVGIFWRLTATLPGQYETGLALALNNLGIYSWQLRRLSDAVAAQARAIEFARRGLAADPPSGSLLARAFVLGEAELAQCLDNLAVLLWASRRREEAVTSLEEAVATARRLAAVAPSVHEPVLADLGSRLATYLGRLQRWQEARVLADEMAGVTARLAEADPVRHEGAHAKILRQSAVARLAVGGDLAAARRDADTSVAICRRLAAKDHAEYGRALEEALETQELTRSAADGPSAPMTRWTSEEHWMNLLNQDEVWQDVQDRRHRLDEMSPSYCGNVLRFIRRQADQLVEMLTDGLDVPPEALGLADGDDAASWLDRQPLIVALTRRARGEPARPEFCHCGYPVAPDWHHEHCYPGIIVD</sequence>
<reference evidence="2 3" key="1">
    <citation type="submission" date="2020-12" db="EMBL/GenBank/DDBJ databases">
        <title>Identification and biosynthesis of polyene macrolides produced by Streptomyces alfalfae Men-myco-93-63.</title>
        <authorList>
            <person name="Liu D."/>
            <person name="Li Y."/>
            <person name="Liu L."/>
            <person name="Han X."/>
            <person name="Shen F."/>
        </authorList>
    </citation>
    <scope>NUCLEOTIDE SEQUENCE [LARGE SCALE GENOMIC DNA]</scope>
    <source>
        <strain evidence="2 3">Men-myco-93-63</strain>
    </source>
</reference>
<dbReference type="SUPFAM" id="SSF48452">
    <property type="entry name" value="TPR-like"/>
    <property type="match status" value="1"/>
</dbReference>
<dbReference type="EMBL" id="CP065959">
    <property type="protein sequence ID" value="QQC87934.1"/>
    <property type="molecule type" value="Genomic_DNA"/>
</dbReference>
<feature type="region of interest" description="Disordered" evidence="1">
    <location>
        <begin position="582"/>
        <end position="605"/>
    </location>
</feature>
<dbReference type="Pfam" id="PF13374">
    <property type="entry name" value="TPR_10"/>
    <property type="match status" value="2"/>
</dbReference>